<reference evidence="1 2" key="1">
    <citation type="journal article" date="2018" name="New Phytol.">
        <title>Phylogenomics of Endogonaceae and evolution of mycorrhizas within Mucoromycota.</title>
        <authorList>
            <person name="Chang Y."/>
            <person name="Desiro A."/>
            <person name="Na H."/>
            <person name="Sandor L."/>
            <person name="Lipzen A."/>
            <person name="Clum A."/>
            <person name="Barry K."/>
            <person name="Grigoriev I.V."/>
            <person name="Martin F.M."/>
            <person name="Stajich J.E."/>
            <person name="Smith M.E."/>
            <person name="Bonito G."/>
            <person name="Spatafora J.W."/>
        </authorList>
    </citation>
    <scope>NUCLEOTIDE SEQUENCE [LARGE SCALE GENOMIC DNA]</scope>
    <source>
        <strain evidence="1 2">AD002</strain>
    </source>
</reference>
<name>A0A433QA81_9FUNG</name>
<evidence type="ECO:0008006" key="3">
    <source>
        <dbReference type="Google" id="ProtNLM"/>
    </source>
</evidence>
<keyword evidence="2" id="KW-1185">Reference proteome</keyword>
<dbReference type="Proteomes" id="UP000274822">
    <property type="component" value="Unassembled WGS sequence"/>
</dbReference>
<evidence type="ECO:0000313" key="1">
    <source>
        <dbReference type="EMBL" id="RUS26696.1"/>
    </source>
</evidence>
<accession>A0A433QA81</accession>
<protein>
    <recommendedName>
        <fullName evidence="3">F-box domain-containing protein</fullName>
    </recommendedName>
</protein>
<comment type="caution">
    <text evidence="1">The sequence shown here is derived from an EMBL/GenBank/DDBJ whole genome shotgun (WGS) entry which is preliminary data.</text>
</comment>
<dbReference type="InterPro" id="IPR032675">
    <property type="entry name" value="LRR_dom_sf"/>
</dbReference>
<evidence type="ECO:0000313" key="2">
    <source>
        <dbReference type="Proteomes" id="UP000274822"/>
    </source>
</evidence>
<gene>
    <name evidence="1" type="ORF">BC938DRAFT_484247</name>
</gene>
<proteinExistence type="predicted"/>
<dbReference type="Gene3D" id="3.80.10.10">
    <property type="entry name" value="Ribonuclease Inhibitor"/>
    <property type="match status" value="1"/>
</dbReference>
<sequence>MENQADTNLPPTDLDLNYRSISDLRRIASDLQSNQYHSIKIYLDYLNVGKTLPPTVDDKPSSDKPALEQCSGDNHQEFTFRQDMEDVLVDIITNSFVLNDLTLDFGGMSCPKCLLNDSSFFARIRPISKTLRRLYLRKSEIKTTVCQIDEEKRAYEPLANFLSGQLDLEEIQFQQFNGDDVIVRALGHCININIFHLKLVDNFDAWLMSTNVFPKWPALRSFRMDAAGVHLDRVIDSLKAHCPLLEDLSLPALAHADKTLVLSLMELLRMRSAQLVQISIRDLAVAEDNFLIFLCEKLPNIRHLDISGGSRFAGVAVKSVVWNKLQYLDITRCNNIGSKFVFAVLEVCHKLTEFRMSATTMREESVIQKIRDAGFLKANEWNQGAMWTKEAQD</sequence>
<organism evidence="1 2">
    <name type="scientific">Jimgerdemannia flammicorona</name>
    <dbReference type="NCBI Taxonomy" id="994334"/>
    <lineage>
        <taxon>Eukaryota</taxon>
        <taxon>Fungi</taxon>
        <taxon>Fungi incertae sedis</taxon>
        <taxon>Mucoromycota</taxon>
        <taxon>Mucoromycotina</taxon>
        <taxon>Endogonomycetes</taxon>
        <taxon>Endogonales</taxon>
        <taxon>Endogonaceae</taxon>
        <taxon>Jimgerdemannia</taxon>
    </lineage>
</organism>
<dbReference type="AlphaFoldDB" id="A0A433QA81"/>
<dbReference type="SUPFAM" id="SSF52047">
    <property type="entry name" value="RNI-like"/>
    <property type="match status" value="1"/>
</dbReference>
<dbReference type="EMBL" id="RBNJ01009885">
    <property type="protein sequence ID" value="RUS26696.1"/>
    <property type="molecule type" value="Genomic_DNA"/>
</dbReference>